<dbReference type="Pfam" id="PF00501">
    <property type="entry name" value="AMP-binding"/>
    <property type="match status" value="1"/>
</dbReference>
<dbReference type="RefSeq" id="WP_107561933.1">
    <property type="nucleotide sequence ID" value="NZ_NVQC01000017.1"/>
</dbReference>
<dbReference type="Gene3D" id="3.40.50.12780">
    <property type="entry name" value="N-terminal domain of ligase-like"/>
    <property type="match status" value="1"/>
</dbReference>
<feature type="domain" description="AMP-dependent synthetase/ligase" evidence="4">
    <location>
        <begin position="50"/>
        <end position="432"/>
    </location>
</feature>
<keyword evidence="2" id="KW-0436">Ligase</keyword>
<evidence type="ECO:0000313" key="5">
    <source>
        <dbReference type="EMBL" id="PTL36186.1"/>
    </source>
</evidence>
<dbReference type="PANTHER" id="PTHR22754">
    <property type="entry name" value="DISCO-INTERACTING PROTEIN 2 DIP2 -RELATED"/>
    <property type="match status" value="1"/>
</dbReference>
<evidence type="ECO:0000259" key="4">
    <source>
        <dbReference type="Pfam" id="PF00501"/>
    </source>
</evidence>
<dbReference type="Proteomes" id="UP000241436">
    <property type="component" value="Unassembled WGS sequence"/>
</dbReference>
<dbReference type="GO" id="GO:0005886">
    <property type="term" value="C:plasma membrane"/>
    <property type="evidence" value="ECO:0007669"/>
    <property type="project" value="TreeGrafter"/>
</dbReference>
<name>A0A2T4TYK1_9BACT</name>
<reference evidence="5 6" key="1">
    <citation type="submission" date="2017-09" db="EMBL/GenBank/DDBJ databases">
        <title>Bloom of a denitrifying methanotroph, Candidatus Methylomirabilis limnetica, in a deep stratified lake.</title>
        <authorList>
            <person name="Graf J.S."/>
            <person name="Marchant H.K."/>
            <person name="Tienken D."/>
            <person name="Hach P.F."/>
            <person name="Brand A."/>
            <person name="Schubert C.J."/>
            <person name="Kuypers M.M."/>
            <person name="Milucka J."/>
        </authorList>
    </citation>
    <scope>NUCLEOTIDE SEQUENCE [LARGE SCALE GENOMIC DNA]</scope>
    <source>
        <strain evidence="5 6">Zug</strain>
    </source>
</reference>
<evidence type="ECO:0000256" key="2">
    <source>
        <dbReference type="ARBA" id="ARBA00022598"/>
    </source>
</evidence>
<dbReference type="InterPro" id="IPR045851">
    <property type="entry name" value="AMP-bd_C_sf"/>
</dbReference>
<feature type="region of interest" description="Disordered" evidence="3">
    <location>
        <begin position="585"/>
        <end position="608"/>
    </location>
</feature>
<evidence type="ECO:0000256" key="1">
    <source>
        <dbReference type="ARBA" id="ARBA00006432"/>
    </source>
</evidence>
<dbReference type="EMBL" id="NVQC01000017">
    <property type="protein sequence ID" value="PTL36186.1"/>
    <property type="molecule type" value="Genomic_DNA"/>
</dbReference>
<dbReference type="SUPFAM" id="SSF56801">
    <property type="entry name" value="Acetyl-CoA synthetase-like"/>
    <property type="match status" value="1"/>
</dbReference>
<organism evidence="5 6">
    <name type="scientific">Candidatus Methylomirabilis limnetica</name>
    <dbReference type="NCBI Taxonomy" id="2033718"/>
    <lineage>
        <taxon>Bacteria</taxon>
        <taxon>Candidatus Methylomirabilota</taxon>
        <taxon>Candidatus Methylomirabilia</taxon>
        <taxon>Candidatus Methylomirabilales</taxon>
        <taxon>Candidatus Methylomirabilaceae</taxon>
        <taxon>Candidatus Methylomirabilis</taxon>
    </lineage>
</organism>
<evidence type="ECO:0000256" key="3">
    <source>
        <dbReference type="SAM" id="MobiDB-lite"/>
    </source>
</evidence>
<accession>A0A2T4TYK1</accession>
<gene>
    <name evidence="5" type="ORF">CLG94_05875</name>
</gene>
<dbReference type="OrthoDB" id="9797708at2"/>
<comment type="similarity">
    <text evidence="1">Belongs to the ATP-dependent AMP-binding enzyme family.</text>
</comment>
<dbReference type="InterPro" id="IPR000873">
    <property type="entry name" value="AMP-dep_synth/lig_dom"/>
</dbReference>
<dbReference type="GO" id="GO:0016874">
    <property type="term" value="F:ligase activity"/>
    <property type="evidence" value="ECO:0007669"/>
    <property type="project" value="UniProtKB-KW"/>
</dbReference>
<keyword evidence="6" id="KW-1185">Reference proteome</keyword>
<dbReference type="Gene3D" id="3.30.300.30">
    <property type="match status" value="1"/>
</dbReference>
<proteinExistence type="inferred from homology"/>
<dbReference type="PANTHER" id="PTHR22754:SF32">
    <property type="entry name" value="DISCO-INTERACTING PROTEIN 2"/>
    <property type="match status" value="1"/>
</dbReference>
<dbReference type="AlphaFoldDB" id="A0A2T4TYK1"/>
<dbReference type="CDD" id="cd05931">
    <property type="entry name" value="FAAL"/>
    <property type="match status" value="1"/>
</dbReference>
<dbReference type="GO" id="GO:0006633">
    <property type="term" value="P:fatty acid biosynthetic process"/>
    <property type="evidence" value="ECO:0007669"/>
    <property type="project" value="TreeGrafter"/>
</dbReference>
<evidence type="ECO:0000313" key="6">
    <source>
        <dbReference type="Proteomes" id="UP000241436"/>
    </source>
</evidence>
<dbReference type="InterPro" id="IPR040097">
    <property type="entry name" value="FAAL/FAAC"/>
</dbReference>
<reference evidence="6" key="2">
    <citation type="journal article" date="2018" name="Environ. Microbiol.">
        <title>Bloom of a denitrifying methanotroph, 'Candidatus Methylomirabilis limnetica', in a deep stratified lake.</title>
        <authorList>
            <person name="Graf J.S."/>
            <person name="Mayr M.J."/>
            <person name="Marchant H.K."/>
            <person name="Tienken D."/>
            <person name="Hach P.F."/>
            <person name="Brand A."/>
            <person name="Schubert C.J."/>
            <person name="Kuypers M.M."/>
            <person name="Milucka J."/>
        </authorList>
    </citation>
    <scope>NUCLEOTIDE SEQUENCE [LARGE SCALE GENOMIC DNA]</scope>
    <source>
        <strain evidence="6">Zug</strain>
    </source>
</reference>
<dbReference type="InterPro" id="IPR042099">
    <property type="entry name" value="ANL_N_sf"/>
</dbReference>
<sequence>MKTGPTPTENTVPLRISGFSTLAEALDYAASGETGCNFYGDQGELHAVLPYADLREQARSLARRLLSLGLERGSRVAIVADTDPDFPRFFFACQYAGLVPVPLSASLLISGHKRYVTQLRALLANCQPSVAVAGPEFFPFLSEASEGLELDHIGTVEAFTCLPEVQQELEPLSSTEMAYIQYTSGSTLLPRGVMITQTAVLANLEGILAQGLKIRPGDRAVSWLPFYHDMGLVGFVLAPMVGQVSVDYLKTRSFAMRPRLWLSLMTQTKATISFSPTFGYEMCARRLRRDDVGKFDLSAWRAAGVGAETIRPDVLEEFAAAFAPSGFKPGAFLACYGMAEASLAISFASLGEGITVDHVERTPLSERGVAMPLNGRGCESETDVTNTSRFVNCGTALPGIQVEVRDEQGQVLPDRRAGVIFARGASIMSGYLGDRGKTRKVLSSDGWLDTGDIGYLVEGSIVIIGRKKDVIIIHGRNIWPQDLEHLAEELPEIRIGDACAFSIETPNRTELAVMVVQYRELNAVKRTECIHRLHGLIREQFAIDCFVELVPPRTLPRTSSGKLSRSKTREEFLSRNNVAQLFHSQNGSAGTRPIQPRPQAEPCGTLLH</sequence>
<dbReference type="GO" id="GO:0070566">
    <property type="term" value="F:adenylyltransferase activity"/>
    <property type="evidence" value="ECO:0007669"/>
    <property type="project" value="TreeGrafter"/>
</dbReference>
<dbReference type="NCBIfam" id="NF006624">
    <property type="entry name" value="PRK09192.1"/>
    <property type="match status" value="1"/>
</dbReference>
<protein>
    <submittedName>
        <fullName evidence="5">Acyl-CoA synthetase</fullName>
    </submittedName>
</protein>
<comment type="caution">
    <text evidence="5">The sequence shown here is derived from an EMBL/GenBank/DDBJ whole genome shotgun (WGS) entry which is preliminary data.</text>
</comment>